<dbReference type="RefSeq" id="WP_129259699.1">
    <property type="nucleotide sequence ID" value="NZ_SDKC01000002.1"/>
</dbReference>
<sequence>MSERPSLDELMQKAATPSTQIAFAGPEREGDAPPLSEEYLEEILKSKDKTKAFFSEEMSKEELLYYFKLGVENSKEPVIFDIKDGEERIQVEGIREEIDNEERYHGRIDPNSVEDNMDGINVYINGRQVVAQEFCEFIEEHKKEFVAACNNLFPNMAELVIIQEKGLKLEEKEHIISEINMTGTVGSSVTRTATQEEQHKAQDLDEMLKKAALDQGRQEMRYAQDRLFDSAPKVNANFYIMQGTKADMIEFSKFQTKDGKERTIMKINGEYVGDREMAEYLAKHPGQIKQQVDVYIATHAKVNTKKKADQKQHGGEERQMQL</sequence>
<dbReference type="EMBL" id="SDKC01000002">
    <property type="protein sequence ID" value="RXS72583.1"/>
    <property type="molecule type" value="Genomic_DNA"/>
</dbReference>
<keyword evidence="3" id="KW-1185">Reference proteome</keyword>
<protein>
    <submittedName>
        <fullName evidence="2">Uncharacterized protein</fullName>
    </submittedName>
</protein>
<feature type="region of interest" description="Disordered" evidence="1">
    <location>
        <begin position="303"/>
        <end position="322"/>
    </location>
</feature>
<comment type="caution">
    <text evidence="2">The sequence shown here is derived from an EMBL/GenBank/DDBJ whole genome shotgun (WGS) entry which is preliminary data.</text>
</comment>
<proteinExistence type="predicted"/>
<evidence type="ECO:0000256" key="1">
    <source>
        <dbReference type="SAM" id="MobiDB-lite"/>
    </source>
</evidence>
<feature type="compositionally biased region" description="Basic and acidic residues" evidence="1">
    <location>
        <begin position="1"/>
        <end position="11"/>
    </location>
</feature>
<feature type="region of interest" description="Disordered" evidence="1">
    <location>
        <begin position="1"/>
        <end position="33"/>
    </location>
</feature>
<accession>A0A4Q1RD68</accession>
<organism evidence="2 3">
    <name type="scientific">Blautia faecicola</name>
    <dbReference type="NCBI Taxonomy" id="2509240"/>
    <lineage>
        <taxon>Bacteria</taxon>
        <taxon>Bacillati</taxon>
        <taxon>Bacillota</taxon>
        <taxon>Clostridia</taxon>
        <taxon>Lachnospirales</taxon>
        <taxon>Lachnospiraceae</taxon>
        <taxon>Blautia</taxon>
    </lineage>
</organism>
<dbReference type="AlphaFoldDB" id="A0A4Q1RD68"/>
<feature type="compositionally biased region" description="Basic and acidic residues" evidence="1">
    <location>
        <begin position="306"/>
        <end position="322"/>
    </location>
</feature>
<name>A0A4Q1RD68_9FIRM</name>
<dbReference type="Proteomes" id="UP000290106">
    <property type="component" value="Unassembled WGS sequence"/>
</dbReference>
<gene>
    <name evidence="2" type="ORF">ETP43_16525</name>
</gene>
<evidence type="ECO:0000313" key="3">
    <source>
        <dbReference type="Proteomes" id="UP000290106"/>
    </source>
</evidence>
<reference evidence="2 3" key="1">
    <citation type="submission" date="2019-01" db="EMBL/GenBank/DDBJ databases">
        <title>Blautia sp. nov. KGMB01111 isolated human feces.</title>
        <authorList>
            <person name="Park J.-E."/>
            <person name="Kim J.-S."/>
            <person name="Park S.-H."/>
        </authorList>
    </citation>
    <scope>NUCLEOTIDE SEQUENCE [LARGE SCALE GENOMIC DNA]</scope>
    <source>
        <strain evidence="2 3">KGMB01111</strain>
    </source>
</reference>
<evidence type="ECO:0000313" key="2">
    <source>
        <dbReference type="EMBL" id="RXS72583.1"/>
    </source>
</evidence>